<dbReference type="AlphaFoldDB" id="A0A369K376"/>
<evidence type="ECO:0000313" key="7">
    <source>
        <dbReference type="EMBL" id="RDB28408.1"/>
    </source>
</evidence>
<dbReference type="InParanoid" id="A0A369K376"/>
<gene>
    <name evidence="7" type="primary">SPBC9B6.07</name>
    <name evidence="7" type="ORF">Hypma_015801</name>
</gene>
<dbReference type="InterPro" id="IPR003150">
    <property type="entry name" value="DNA-bd_RFX"/>
</dbReference>
<keyword evidence="8" id="KW-1185">Reference proteome</keyword>
<accession>A0A369K376</accession>
<dbReference type="PANTHER" id="PTHR13026">
    <property type="entry name" value="NNP-1 PROTEIN NOVEL NUCLEAR PROTEIN 1 NOP52"/>
    <property type="match status" value="1"/>
</dbReference>
<feature type="region of interest" description="Disordered" evidence="5">
    <location>
        <begin position="935"/>
        <end position="956"/>
    </location>
</feature>
<organism evidence="7 8">
    <name type="scientific">Hypsizygus marmoreus</name>
    <name type="common">White beech mushroom</name>
    <name type="synonym">Agaricus marmoreus</name>
    <dbReference type="NCBI Taxonomy" id="39966"/>
    <lineage>
        <taxon>Eukaryota</taxon>
        <taxon>Fungi</taxon>
        <taxon>Dikarya</taxon>
        <taxon>Basidiomycota</taxon>
        <taxon>Agaricomycotina</taxon>
        <taxon>Agaricomycetes</taxon>
        <taxon>Agaricomycetidae</taxon>
        <taxon>Agaricales</taxon>
        <taxon>Tricholomatineae</taxon>
        <taxon>Lyophyllaceae</taxon>
        <taxon>Hypsizygus</taxon>
    </lineage>
</organism>
<sequence>MSLSEPVSSPPLGKSLASTEKKTRDKAIKNLSVFLSDPDRNEISRPDMDKLWKGIFYGFWMSDKPLVQQALATELADLVLTITSSSSALSFLRGFWETIVREWNGIDRLRIDKYYMLVRRFVNVSFRLLIRANWDKNVCHEYNLILSGPTGPLCPSNLKVPTGLAYHLADVYAEELDKVLGSLSTSTTPPLPAPLHLLLVPFLSLAAQTPTSVTYKRIESALLEPLLSALAPPSPTEDSRATKRARLSESKEYPNLVLNACYEDPQTEGKVDGSMLRRKLLRSVFEEASRPETRDSNRRKMVFVRVLQPFYSAIKECFVALKSFLRNAQFVKKNGKTGRVTVFIISRRGMTAYVPTRVTPSTSTYYRGGYVPPQPPRPAADVRDDYERWYTEGIPSNRMALSLRSGILSEVGWALDRLCRLCHNEQFQLTSIPGLIDGLFDWPEWYVTEGYKTSTDVHFLFSPHPERARQRRYALESLFVLRNAALLESNAVALATHSHTMPLILNALRVLDYDRDEDSEFVLHIIDLYHVVASRITINSSTPAAYNPLPPLQKIASQSSNRTMIIAALTALTVTLSSPSNATNIMPDAPALGASIRYLPLFVDKPLIDACLNYLYVHISHMSMAKAFLLHPEMPAVLRLLVNLLLTEQQGLEEKVTLDISGPIHTVPSTTISLHDHELTKEEFDMLLPKPEPQRCYDWMKVMFVAKPDREVTQVDFWNLYKDTFQPFQEQHPLLVASDVIKNVNFVFPQAQAMVLQGPVQRFIVRGVDRRQDSANERFKCQWDRSTCPKSVFSSPGELYEHLLEHLSAMETPESPCLWSTCSRDAMSKPSLRSHILTHLSSARTSQKHPSQSENITLPAEDAPYPTGTPTTRTPPPPHNTTVVYERPVVDPPSIALTALLCIRILFRTSFASADAAPRVDADHFGFPGIVEEQEEHDMDAGLGDSGENEREGERRGRKAFVGVRRLMEGVRIRDEVLMGWITEMVDAGISGSHGLRPKQITPHEDPGQFFSNPLNLDVKTEFLQNQLNRSRKGVFLLKPFLIALLRECRHGRTAGLLDIHLLKSEVYLPPSGDARSS</sequence>
<evidence type="ECO:0000313" key="8">
    <source>
        <dbReference type="Proteomes" id="UP000076154"/>
    </source>
</evidence>
<feature type="compositionally biased region" description="Polar residues" evidence="5">
    <location>
        <begin position="841"/>
        <end position="856"/>
    </location>
</feature>
<feature type="region of interest" description="Disordered" evidence="5">
    <location>
        <begin position="841"/>
        <end position="878"/>
    </location>
</feature>
<dbReference type="InterPro" id="IPR010301">
    <property type="entry name" value="RRP1"/>
</dbReference>
<keyword evidence="4" id="KW-0539">Nucleus</keyword>
<evidence type="ECO:0000259" key="6">
    <source>
        <dbReference type="PROSITE" id="PS51526"/>
    </source>
</evidence>
<name>A0A369K376_HYPMA</name>
<evidence type="ECO:0000256" key="5">
    <source>
        <dbReference type="SAM" id="MobiDB-lite"/>
    </source>
</evidence>
<dbReference type="GO" id="GO:0003677">
    <property type="term" value="F:DNA binding"/>
    <property type="evidence" value="ECO:0007669"/>
    <property type="project" value="InterPro"/>
</dbReference>
<reference evidence="7" key="1">
    <citation type="submission" date="2018-04" db="EMBL/GenBank/DDBJ databases">
        <title>Whole genome sequencing of Hypsizygus marmoreus.</title>
        <authorList>
            <person name="Choi I.-G."/>
            <person name="Min B."/>
            <person name="Kim J.-G."/>
            <person name="Kim S."/>
            <person name="Oh Y.-L."/>
            <person name="Kong W.-S."/>
            <person name="Park H."/>
            <person name="Jeong J."/>
            <person name="Song E.-S."/>
        </authorList>
    </citation>
    <scope>NUCLEOTIDE SEQUENCE [LARGE SCALE GENOMIC DNA]</scope>
    <source>
        <strain evidence="7">51987-8</strain>
    </source>
</reference>
<dbReference type="STRING" id="39966.A0A369K376"/>
<proteinExistence type="inferred from homology"/>
<comment type="subcellular location">
    <subcellularLocation>
        <location evidence="1">Nucleus</location>
    </subcellularLocation>
</comment>
<dbReference type="Pfam" id="PF05997">
    <property type="entry name" value="Nop52"/>
    <property type="match status" value="1"/>
</dbReference>
<keyword evidence="3" id="KW-0698">rRNA processing</keyword>
<evidence type="ECO:0000256" key="3">
    <source>
        <dbReference type="ARBA" id="ARBA00022552"/>
    </source>
</evidence>
<comment type="caution">
    <text evidence="7">The sequence shown here is derived from an EMBL/GenBank/DDBJ whole genome shotgun (WGS) entry which is preliminary data.</text>
</comment>
<evidence type="ECO:0000256" key="4">
    <source>
        <dbReference type="ARBA" id="ARBA00023242"/>
    </source>
</evidence>
<dbReference type="GO" id="GO:0030688">
    <property type="term" value="C:preribosome, small subunit precursor"/>
    <property type="evidence" value="ECO:0007669"/>
    <property type="project" value="InterPro"/>
</dbReference>
<dbReference type="GO" id="GO:0006364">
    <property type="term" value="P:rRNA processing"/>
    <property type="evidence" value="ECO:0007669"/>
    <property type="project" value="UniProtKB-KW"/>
</dbReference>
<protein>
    <submittedName>
        <fullName evidence="7">Ribosomal RNA-processing protein 1</fullName>
    </submittedName>
</protein>
<dbReference type="EMBL" id="LUEZ02000010">
    <property type="protein sequence ID" value="RDB28408.1"/>
    <property type="molecule type" value="Genomic_DNA"/>
</dbReference>
<dbReference type="Gene3D" id="3.30.160.60">
    <property type="entry name" value="Classic Zinc Finger"/>
    <property type="match status" value="1"/>
</dbReference>
<dbReference type="Proteomes" id="UP000076154">
    <property type="component" value="Unassembled WGS sequence"/>
</dbReference>
<dbReference type="PROSITE" id="PS51526">
    <property type="entry name" value="RFX_DBD"/>
    <property type="match status" value="1"/>
</dbReference>
<feature type="region of interest" description="Disordered" evidence="5">
    <location>
        <begin position="1"/>
        <end position="23"/>
    </location>
</feature>
<dbReference type="GO" id="GO:0006355">
    <property type="term" value="P:regulation of DNA-templated transcription"/>
    <property type="evidence" value="ECO:0007669"/>
    <property type="project" value="InterPro"/>
</dbReference>
<dbReference type="GO" id="GO:0005634">
    <property type="term" value="C:nucleus"/>
    <property type="evidence" value="ECO:0007669"/>
    <property type="project" value="UniProtKB-SubCell"/>
</dbReference>
<dbReference type="PANTHER" id="PTHR13026:SF0">
    <property type="entry name" value="RIBOSOMAL RNA PROCESSING 1B"/>
    <property type="match status" value="1"/>
</dbReference>
<comment type="similarity">
    <text evidence="2">Belongs to the RRP1 family.</text>
</comment>
<evidence type="ECO:0000256" key="1">
    <source>
        <dbReference type="ARBA" id="ARBA00004123"/>
    </source>
</evidence>
<feature type="domain" description="RFX-type winged-helix" evidence="6">
    <location>
        <begin position="696"/>
        <end position="772"/>
    </location>
</feature>
<dbReference type="OrthoDB" id="338531at2759"/>
<evidence type="ECO:0000256" key="2">
    <source>
        <dbReference type="ARBA" id="ARBA00006374"/>
    </source>
</evidence>